<dbReference type="InterPro" id="IPR005746">
    <property type="entry name" value="Thioredoxin"/>
</dbReference>
<dbReference type="GO" id="GO:0005829">
    <property type="term" value="C:cytosol"/>
    <property type="evidence" value="ECO:0007669"/>
    <property type="project" value="TreeGrafter"/>
</dbReference>
<evidence type="ECO:0000256" key="5">
    <source>
        <dbReference type="ARBA" id="ARBA00023284"/>
    </source>
</evidence>
<protein>
    <recommendedName>
        <fullName evidence="6">Thioredoxin</fullName>
    </recommendedName>
</protein>
<dbReference type="NCBIfam" id="TIGR01068">
    <property type="entry name" value="thioredoxin"/>
    <property type="match status" value="1"/>
</dbReference>
<dbReference type="Proteomes" id="UP000199149">
    <property type="component" value="Unassembled WGS sequence"/>
</dbReference>
<keyword evidence="5" id="KW-0676">Redox-active center</keyword>
<dbReference type="PANTHER" id="PTHR45663:SF11">
    <property type="entry name" value="GEO12009P1"/>
    <property type="match status" value="1"/>
</dbReference>
<dbReference type="PANTHER" id="PTHR45663">
    <property type="entry name" value="GEO12009P1"/>
    <property type="match status" value="1"/>
</dbReference>
<evidence type="ECO:0000256" key="2">
    <source>
        <dbReference type="ARBA" id="ARBA00022448"/>
    </source>
</evidence>
<dbReference type="FunFam" id="3.40.30.10:FF:000001">
    <property type="entry name" value="Thioredoxin"/>
    <property type="match status" value="1"/>
</dbReference>
<dbReference type="RefSeq" id="WP_092906592.1">
    <property type="nucleotide sequence ID" value="NZ_FOUZ01000003.1"/>
</dbReference>
<proteinExistence type="inferred from homology"/>
<evidence type="ECO:0000313" key="8">
    <source>
        <dbReference type="EMBL" id="SFM83634.1"/>
    </source>
</evidence>
<name>A0A1I4U3N5_9FLAO</name>
<dbReference type="CDD" id="cd02947">
    <property type="entry name" value="TRX_family"/>
    <property type="match status" value="1"/>
</dbReference>
<reference evidence="9" key="1">
    <citation type="submission" date="2016-10" db="EMBL/GenBank/DDBJ databases">
        <authorList>
            <person name="Varghese N."/>
            <person name="Submissions S."/>
        </authorList>
    </citation>
    <scope>NUCLEOTIDE SEQUENCE [LARGE SCALE GENOMIC DNA]</scope>
    <source>
        <strain evidence="9">XJ109</strain>
    </source>
</reference>
<keyword evidence="2" id="KW-0813">Transport</keyword>
<evidence type="ECO:0000256" key="6">
    <source>
        <dbReference type="NCBIfam" id="TIGR01068"/>
    </source>
</evidence>
<evidence type="ECO:0000313" key="9">
    <source>
        <dbReference type="Proteomes" id="UP000199149"/>
    </source>
</evidence>
<dbReference type="GO" id="GO:0015035">
    <property type="term" value="F:protein-disulfide reductase activity"/>
    <property type="evidence" value="ECO:0007669"/>
    <property type="project" value="UniProtKB-UniRule"/>
</dbReference>
<dbReference type="AlphaFoldDB" id="A0A1I4U3N5"/>
<dbReference type="InterPro" id="IPR036249">
    <property type="entry name" value="Thioredoxin-like_sf"/>
</dbReference>
<dbReference type="OrthoDB" id="9790390at2"/>
<keyword evidence="9" id="KW-1185">Reference proteome</keyword>
<dbReference type="SUPFAM" id="SSF52833">
    <property type="entry name" value="Thioredoxin-like"/>
    <property type="match status" value="1"/>
</dbReference>
<dbReference type="InterPro" id="IPR017937">
    <property type="entry name" value="Thioredoxin_CS"/>
</dbReference>
<dbReference type="InterPro" id="IPR013766">
    <property type="entry name" value="Thioredoxin_domain"/>
</dbReference>
<sequence>MFKNLFNRNKKEDNNNIKPQTMTFEEIIDSDKPVLLDFFATWCGPCQMMGPILQQVKEELGDDVKILKVDIDKYQDLAAKYQVQGVPTFAIFKNSQLLWKESGARPKEQLVEVVKKYI</sequence>
<accession>A0A1I4U3N5</accession>
<dbReference type="PROSITE" id="PS00194">
    <property type="entry name" value="THIOREDOXIN_1"/>
    <property type="match status" value="1"/>
</dbReference>
<keyword evidence="4" id="KW-1015">Disulfide bond</keyword>
<comment type="similarity">
    <text evidence="1">Belongs to the thioredoxin family.</text>
</comment>
<evidence type="ECO:0000256" key="3">
    <source>
        <dbReference type="ARBA" id="ARBA00022982"/>
    </source>
</evidence>
<feature type="domain" description="Thioredoxin" evidence="7">
    <location>
        <begin position="1"/>
        <end position="118"/>
    </location>
</feature>
<dbReference type="PRINTS" id="PR00421">
    <property type="entry name" value="THIOREDOXIN"/>
</dbReference>
<dbReference type="STRING" id="684065.SAMN05421738_10362"/>
<organism evidence="8 9">
    <name type="scientific">Algoriella xinjiangensis</name>
    <dbReference type="NCBI Taxonomy" id="684065"/>
    <lineage>
        <taxon>Bacteria</taxon>
        <taxon>Pseudomonadati</taxon>
        <taxon>Bacteroidota</taxon>
        <taxon>Flavobacteriia</taxon>
        <taxon>Flavobacteriales</taxon>
        <taxon>Weeksellaceae</taxon>
        <taxon>Algoriella</taxon>
    </lineage>
</organism>
<dbReference type="EMBL" id="FOUZ01000003">
    <property type="protein sequence ID" value="SFM83634.1"/>
    <property type="molecule type" value="Genomic_DNA"/>
</dbReference>
<dbReference type="Pfam" id="PF00085">
    <property type="entry name" value="Thioredoxin"/>
    <property type="match status" value="1"/>
</dbReference>
<keyword evidence="3" id="KW-0249">Electron transport</keyword>
<dbReference type="PROSITE" id="PS51352">
    <property type="entry name" value="THIOREDOXIN_2"/>
    <property type="match status" value="1"/>
</dbReference>
<evidence type="ECO:0000259" key="7">
    <source>
        <dbReference type="PROSITE" id="PS51352"/>
    </source>
</evidence>
<evidence type="ECO:0000256" key="1">
    <source>
        <dbReference type="ARBA" id="ARBA00008987"/>
    </source>
</evidence>
<dbReference type="GO" id="GO:0045454">
    <property type="term" value="P:cell redox homeostasis"/>
    <property type="evidence" value="ECO:0007669"/>
    <property type="project" value="TreeGrafter"/>
</dbReference>
<dbReference type="Gene3D" id="3.40.30.10">
    <property type="entry name" value="Glutaredoxin"/>
    <property type="match status" value="1"/>
</dbReference>
<gene>
    <name evidence="8" type="ORF">SAMN05421738_10362</name>
</gene>
<evidence type="ECO:0000256" key="4">
    <source>
        <dbReference type="ARBA" id="ARBA00023157"/>
    </source>
</evidence>